<dbReference type="OrthoDB" id="444432at2759"/>
<dbReference type="Pfam" id="PF12900">
    <property type="entry name" value="Pyridox_ox_2"/>
    <property type="match status" value="1"/>
</dbReference>
<dbReference type="Gene3D" id="2.30.110.10">
    <property type="entry name" value="Electron Transport, Fmn-binding Protein, Chain A"/>
    <property type="match status" value="1"/>
</dbReference>
<accession>A0A6A6IG48</accession>
<reference evidence="1" key="1">
    <citation type="journal article" date="2020" name="Stud. Mycol.">
        <title>101 Dothideomycetes genomes: a test case for predicting lifestyles and emergence of pathogens.</title>
        <authorList>
            <person name="Haridas S."/>
            <person name="Albert R."/>
            <person name="Binder M."/>
            <person name="Bloem J."/>
            <person name="Labutti K."/>
            <person name="Salamov A."/>
            <person name="Andreopoulos B."/>
            <person name="Baker S."/>
            <person name="Barry K."/>
            <person name="Bills G."/>
            <person name="Bluhm B."/>
            <person name="Cannon C."/>
            <person name="Castanera R."/>
            <person name="Culley D."/>
            <person name="Daum C."/>
            <person name="Ezra D."/>
            <person name="Gonzalez J."/>
            <person name="Henrissat B."/>
            <person name="Kuo A."/>
            <person name="Liang C."/>
            <person name="Lipzen A."/>
            <person name="Lutzoni F."/>
            <person name="Magnuson J."/>
            <person name="Mondo S."/>
            <person name="Nolan M."/>
            <person name="Ohm R."/>
            <person name="Pangilinan J."/>
            <person name="Park H.-J."/>
            <person name="Ramirez L."/>
            <person name="Alfaro M."/>
            <person name="Sun H."/>
            <person name="Tritt A."/>
            <person name="Yoshinaga Y."/>
            <person name="Zwiers L.-H."/>
            <person name="Turgeon B."/>
            <person name="Goodwin S."/>
            <person name="Spatafora J."/>
            <person name="Crous P."/>
            <person name="Grigoriev I."/>
        </authorList>
    </citation>
    <scope>NUCLEOTIDE SEQUENCE</scope>
    <source>
        <strain evidence="1">CBS 122368</strain>
    </source>
</reference>
<organism evidence="1 2">
    <name type="scientific">Trematosphaeria pertusa</name>
    <dbReference type="NCBI Taxonomy" id="390896"/>
    <lineage>
        <taxon>Eukaryota</taxon>
        <taxon>Fungi</taxon>
        <taxon>Dikarya</taxon>
        <taxon>Ascomycota</taxon>
        <taxon>Pezizomycotina</taxon>
        <taxon>Dothideomycetes</taxon>
        <taxon>Pleosporomycetidae</taxon>
        <taxon>Pleosporales</taxon>
        <taxon>Massarineae</taxon>
        <taxon>Trematosphaeriaceae</taxon>
        <taxon>Trematosphaeria</taxon>
    </lineage>
</organism>
<dbReference type="AlphaFoldDB" id="A0A6A6IG48"/>
<dbReference type="PANTHER" id="PTHR34071:SF2">
    <property type="entry name" value="FLAVIN-NUCLEOTIDE-BINDING PROTEIN"/>
    <property type="match status" value="1"/>
</dbReference>
<gene>
    <name evidence="1" type="ORF">BU26DRAFT_456824</name>
</gene>
<proteinExistence type="predicted"/>
<dbReference type="Proteomes" id="UP000800094">
    <property type="component" value="Unassembled WGS sequence"/>
</dbReference>
<name>A0A6A6IG48_9PLEO</name>
<evidence type="ECO:0000313" key="1">
    <source>
        <dbReference type="EMBL" id="KAF2249008.1"/>
    </source>
</evidence>
<sequence length="260" mass="28546">MASPEYPKTAVNKLGRLPKRGAYDYSTIHTIINTCPVLHVSFNDPSHPFPVVLPMLGCTGNFAAPNADPNTSEQDIYIHGYVSGRIFKSGKEAEGEGLPITVAASHIDGLVLALAPFHNSCNYRSAIAYGYASLVTDPEERNYAMTLITNNLLPSRWEKSRNPPTAAELNSTSILRVKVASASAKVRAGGPHDDRADLKDEALRGGIWTGVVPVWLQWGEPIPGADNGYKEGECEEYIERWRVGENQKNRIHAYKAIEEE</sequence>
<dbReference type="GeneID" id="54578258"/>
<dbReference type="InterPro" id="IPR024747">
    <property type="entry name" value="Pyridox_Oxase-rel"/>
</dbReference>
<evidence type="ECO:0000313" key="2">
    <source>
        <dbReference type="Proteomes" id="UP000800094"/>
    </source>
</evidence>
<dbReference type="SUPFAM" id="SSF50475">
    <property type="entry name" value="FMN-binding split barrel"/>
    <property type="match status" value="1"/>
</dbReference>
<dbReference type="PANTHER" id="PTHR34071">
    <property type="entry name" value="5-NITROIMIDAZOLE ANTIBIOTICS RESISTANCE PROTEIN, NIMA-FAMILY-RELATED PROTEIN-RELATED"/>
    <property type="match status" value="1"/>
</dbReference>
<keyword evidence="2" id="KW-1185">Reference proteome</keyword>
<protein>
    <recommendedName>
        <fullName evidence="3">5-nitroimidazole antibiotic resistance protein</fullName>
    </recommendedName>
</protein>
<dbReference type="EMBL" id="ML987195">
    <property type="protein sequence ID" value="KAF2249008.1"/>
    <property type="molecule type" value="Genomic_DNA"/>
</dbReference>
<dbReference type="InterPro" id="IPR012349">
    <property type="entry name" value="Split_barrel_FMN-bd"/>
</dbReference>
<dbReference type="RefSeq" id="XP_033684012.1">
    <property type="nucleotide sequence ID" value="XM_033824928.1"/>
</dbReference>
<evidence type="ECO:0008006" key="3">
    <source>
        <dbReference type="Google" id="ProtNLM"/>
    </source>
</evidence>